<dbReference type="PANTHER" id="PTHR22799:SF1">
    <property type="entry name" value="C-TYPE LECTIN DOMAIN FAMILY 11 MEMBER A"/>
    <property type="match status" value="1"/>
</dbReference>
<keyword evidence="2" id="KW-0964">Secreted</keyword>
<evidence type="ECO:0000256" key="6">
    <source>
        <dbReference type="SAM" id="SignalP"/>
    </source>
</evidence>
<dbReference type="InterPro" id="IPR016187">
    <property type="entry name" value="CTDL_fold"/>
</dbReference>
<keyword evidence="9" id="KW-1185">Reference proteome</keyword>
<evidence type="ECO:0000313" key="8">
    <source>
        <dbReference type="EMBL" id="GFO06685.1"/>
    </source>
</evidence>
<dbReference type="InterPro" id="IPR016186">
    <property type="entry name" value="C-type_lectin-like/link_sf"/>
</dbReference>
<evidence type="ECO:0000256" key="2">
    <source>
        <dbReference type="ARBA" id="ARBA00022525"/>
    </source>
</evidence>
<evidence type="ECO:0000256" key="3">
    <source>
        <dbReference type="ARBA" id="ARBA00022729"/>
    </source>
</evidence>
<dbReference type="GO" id="GO:0005615">
    <property type="term" value="C:extracellular space"/>
    <property type="evidence" value="ECO:0007669"/>
    <property type="project" value="TreeGrafter"/>
</dbReference>
<dbReference type="EMBL" id="BLXT01003782">
    <property type="protein sequence ID" value="GFO06685.1"/>
    <property type="molecule type" value="Genomic_DNA"/>
</dbReference>
<evidence type="ECO:0000256" key="4">
    <source>
        <dbReference type="ARBA" id="ARBA00022734"/>
    </source>
</evidence>
<evidence type="ECO:0000256" key="1">
    <source>
        <dbReference type="ARBA" id="ARBA00004613"/>
    </source>
</evidence>
<dbReference type="PANTHER" id="PTHR22799">
    <property type="entry name" value="TETRANECTIN-RELATED"/>
    <property type="match status" value="1"/>
</dbReference>
<dbReference type="Gene3D" id="3.10.100.10">
    <property type="entry name" value="Mannose-Binding Protein A, subunit A"/>
    <property type="match status" value="1"/>
</dbReference>
<evidence type="ECO:0000259" key="7">
    <source>
        <dbReference type="PROSITE" id="PS50041"/>
    </source>
</evidence>
<proteinExistence type="predicted"/>
<dbReference type="PROSITE" id="PS50041">
    <property type="entry name" value="C_TYPE_LECTIN_2"/>
    <property type="match status" value="1"/>
</dbReference>
<gene>
    <name evidence="8" type="ORF">PoB_003319000</name>
</gene>
<dbReference type="Pfam" id="PF00059">
    <property type="entry name" value="Lectin_C"/>
    <property type="match status" value="1"/>
</dbReference>
<evidence type="ECO:0000256" key="5">
    <source>
        <dbReference type="ARBA" id="ARBA00023157"/>
    </source>
</evidence>
<dbReference type="GO" id="GO:0030246">
    <property type="term" value="F:carbohydrate binding"/>
    <property type="evidence" value="ECO:0007669"/>
    <property type="project" value="UniProtKB-KW"/>
</dbReference>
<dbReference type="PROSITE" id="PS00615">
    <property type="entry name" value="C_TYPE_LECTIN_1"/>
    <property type="match status" value="1"/>
</dbReference>
<comment type="caution">
    <text evidence="8">The sequence shown here is derived from an EMBL/GenBank/DDBJ whole genome shotgun (WGS) entry which is preliminary data.</text>
</comment>
<sequence>MSCTFTPVWFLLGFLLFAGAAALQKDTSKSIRLNAVNPEFVQPDSAPLNIQCTFDISRTNLVKVVELSISRLDIGGNGEKEMMAEVSPANLTYGLSQSDISASGQIKNDAKSTLFVSYVSNTDGYCKTYSCLAKGFKANGQEASIFRPIKVKGVNGSLCKSKLPAKVPVYTSEERNAECCVSSEALQAQNKSIESLEVEVQKCSAVIPEVSDNRIDIEELHEEVSNLSTALNNIENVTSDLVVDVREKLNKFSKSIRKLDFHINYLLVQSRGLLRVLTIDVTRFYVSNILGNSVYSVSKSERALNLRSMNAICRLTGGFVLEFEHLGEQFFVADFIKSLGPGEYYIGANDVETEGTFVYYNSGKPVTNVLWAEGEPKSSGENEDCVQLTRSGLKNVSCGRVAKVICKTRLFSQKK</sequence>
<dbReference type="AlphaFoldDB" id="A0AAV4AET0"/>
<name>A0AAV4AET0_9GAST</name>
<protein>
    <submittedName>
        <fullName evidence="8">Collectin-11</fullName>
    </submittedName>
</protein>
<reference evidence="8 9" key="1">
    <citation type="journal article" date="2021" name="Elife">
        <title>Chloroplast acquisition without the gene transfer in kleptoplastic sea slugs, Plakobranchus ocellatus.</title>
        <authorList>
            <person name="Maeda T."/>
            <person name="Takahashi S."/>
            <person name="Yoshida T."/>
            <person name="Shimamura S."/>
            <person name="Takaki Y."/>
            <person name="Nagai Y."/>
            <person name="Toyoda A."/>
            <person name="Suzuki Y."/>
            <person name="Arimoto A."/>
            <person name="Ishii H."/>
            <person name="Satoh N."/>
            <person name="Nishiyama T."/>
            <person name="Hasebe M."/>
            <person name="Maruyama T."/>
            <person name="Minagawa J."/>
            <person name="Obokata J."/>
            <person name="Shigenobu S."/>
        </authorList>
    </citation>
    <scope>NUCLEOTIDE SEQUENCE [LARGE SCALE GENOMIC DNA]</scope>
</reference>
<dbReference type="Proteomes" id="UP000735302">
    <property type="component" value="Unassembled WGS sequence"/>
</dbReference>
<dbReference type="SUPFAM" id="SSF56436">
    <property type="entry name" value="C-type lectin-like"/>
    <property type="match status" value="1"/>
</dbReference>
<dbReference type="SMART" id="SM00034">
    <property type="entry name" value="CLECT"/>
    <property type="match status" value="1"/>
</dbReference>
<feature type="signal peptide" evidence="6">
    <location>
        <begin position="1"/>
        <end position="22"/>
    </location>
</feature>
<accession>A0AAV4AET0</accession>
<organism evidence="8 9">
    <name type="scientific">Plakobranchus ocellatus</name>
    <dbReference type="NCBI Taxonomy" id="259542"/>
    <lineage>
        <taxon>Eukaryota</taxon>
        <taxon>Metazoa</taxon>
        <taxon>Spiralia</taxon>
        <taxon>Lophotrochozoa</taxon>
        <taxon>Mollusca</taxon>
        <taxon>Gastropoda</taxon>
        <taxon>Heterobranchia</taxon>
        <taxon>Euthyneura</taxon>
        <taxon>Panpulmonata</taxon>
        <taxon>Sacoglossa</taxon>
        <taxon>Placobranchoidea</taxon>
        <taxon>Plakobranchidae</taxon>
        <taxon>Plakobranchus</taxon>
    </lineage>
</organism>
<keyword evidence="4" id="KW-0430">Lectin</keyword>
<dbReference type="GO" id="GO:0008083">
    <property type="term" value="F:growth factor activity"/>
    <property type="evidence" value="ECO:0007669"/>
    <property type="project" value="TreeGrafter"/>
</dbReference>
<dbReference type="InterPro" id="IPR001304">
    <property type="entry name" value="C-type_lectin-like"/>
</dbReference>
<keyword evidence="3 6" id="KW-0732">Signal</keyword>
<keyword evidence="5" id="KW-1015">Disulfide bond</keyword>
<feature type="chain" id="PRO_5043573579" evidence="6">
    <location>
        <begin position="23"/>
        <end position="415"/>
    </location>
</feature>
<evidence type="ECO:0000313" key="9">
    <source>
        <dbReference type="Proteomes" id="UP000735302"/>
    </source>
</evidence>
<dbReference type="InterPro" id="IPR018378">
    <property type="entry name" value="C-type_lectin_CS"/>
</dbReference>
<dbReference type="CDD" id="cd00037">
    <property type="entry name" value="CLECT"/>
    <property type="match status" value="1"/>
</dbReference>
<feature type="domain" description="C-type lectin" evidence="7">
    <location>
        <begin position="290"/>
        <end position="407"/>
    </location>
</feature>
<dbReference type="InterPro" id="IPR051663">
    <property type="entry name" value="CLec_Tetranectin-domain"/>
</dbReference>
<comment type="subcellular location">
    <subcellularLocation>
        <location evidence="1">Secreted</location>
    </subcellularLocation>
</comment>